<accession>W2L201</accession>
<dbReference type="AlphaFoldDB" id="W2L201"/>
<sequence>MAIRKIKTIFQRRQDQVPSAENIADIFTKALGPCVFERLRSQLNVATWRKHGKREIGQPTKLTSKCVSKMAEHNYD</sequence>
<proteinExistence type="predicted"/>
<protein>
    <submittedName>
        <fullName evidence="1">Uncharacterized protein</fullName>
    </submittedName>
</protein>
<organism evidence="1">
    <name type="scientific">Phytophthora nicotianae</name>
    <name type="common">Potato buckeye rot agent</name>
    <name type="synonym">Phytophthora parasitica</name>
    <dbReference type="NCBI Taxonomy" id="4792"/>
    <lineage>
        <taxon>Eukaryota</taxon>
        <taxon>Sar</taxon>
        <taxon>Stramenopiles</taxon>
        <taxon>Oomycota</taxon>
        <taxon>Peronosporomycetes</taxon>
        <taxon>Peronosporales</taxon>
        <taxon>Peronosporaceae</taxon>
        <taxon>Phytophthora</taxon>
    </lineage>
</organism>
<reference evidence="1" key="1">
    <citation type="submission" date="2013-11" db="EMBL/GenBank/DDBJ databases">
        <title>The Genome Sequence of Phytophthora parasitica CHvinca01.</title>
        <authorList>
            <consortium name="The Broad Institute Genomics Platform"/>
            <person name="Russ C."/>
            <person name="Tyler B."/>
            <person name="Panabieres F."/>
            <person name="Shan W."/>
            <person name="Tripathy S."/>
            <person name="Grunwald N."/>
            <person name="Machado M."/>
            <person name="Johnson C.S."/>
            <person name="Arredondo F."/>
            <person name="Hong C."/>
            <person name="Coffey M."/>
            <person name="Young S.K."/>
            <person name="Zeng Q."/>
            <person name="Gargeya S."/>
            <person name="Fitzgerald M."/>
            <person name="Abouelleil A."/>
            <person name="Alvarado L."/>
            <person name="Chapman S.B."/>
            <person name="Gainer-Dewar J."/>
            <person name="Goldberg J."/>
            <person name="Griggs A."/>
            <person name="Gujja S."/>
            <person name="Hansen M."/>
            <person name="Howarth C."/>
            <person name="Imamovic A."/>
            <person name="Ireland A."/>
            <person name="Larimer J."/>
            <person name="McCowan C."/>
            <person name="Murphy C."/>
            <person name="Pearson M."/>
            <person name="Poon T.W."/>
            <person name="Priest M."/>
            <person name="Roberts A."/>
            <person name="Saif S."/>
            <person name="Shea T."/>
            <person name="Sykes S."/>
            <person name="Wortman J."/>
            <person name="Nusbaum C."/>
            <person name="Birren B."/>
        </authorList>
    </citation>
    <scope>NUCLEOTIDE SEQUENCE [LARGE SCALE GENOMIC DNA]</scope>
    <source>
        <strain evidence="1">CHvinca01</strain>
    </source>
</reference>
<gene>
    <name evidence="1" type="ORF">L917_10056</name>
</gene>
<dbReference type="EMBL" id="KI680080">
    <property type="protein sequence ID" value="ETL91392.1"/>
    <property type="molecule type" value="Genomic_DNA"/>
</dbReference>
<evidence type="ECO:0000313" key="1">
    <source>
        <dbReference type="EMBL" id="ETL91392.1"/>
    </source>
</evidence>
<dbReference type="Proteomes" id="UP000054423">
    <property type="component" value="Unassembled WGS sequence"/>
</dbReference>
<name>W2L201_PHYNI</name>
<dbReference type="OrthoDB" id="95610at2759"/>
<feature type="non-terminal residue" evidence="1">
    <location>
        <position position="76"/>
    </location>
</feature>